<protein>
    <submittedName>
        <fullName evidence="1">10603_t:CDS:1</fullName>
    </submittedName>
</protein>
<accession>A0ACA9SQU0</accession>
<name>A0ACA9SQU0_9GLOM</name>
<sequence>NRSDICKKFSITVGSVIEGITWERKETKVWRNNILMKFLHHLNLAPSKYRLGALYDVLDSKFVHSLGMAVPMT</sequence>
<keyword evidence="2" id="KW-1185">Reference proteome</keyword>
<reference evidence="1" key="1">
    <citation type="submission" date="2021-06" db="EMBL/GenBank/DDBJ databases">
        <authorList>
            <person name="Kallberg Y."/>
            <person name="Tangrot J."/>
            <person name="Rosling A."/>
        </authorList>
    </citation>
    <scope>NUCLEOTIDE SEQUENCE</scope>
    <source>
        <strain evidence="1">MA461A</strain>
    </source>
</reference>
<evidence type="ECO:0000313" key="1">
    <source>
        <dbReference type="EMBL" id="CAG8846540.1"/>
    </source>
</evidence>
<comment type="caution">
    <text evidence="1">The sequence shown here is derived from an EMBL/GenBank/DDBJ whole genome shotgun (WGS) entry which is preliminary data.</text>
</comment>
<dbReference type="EMBL" id="CAJVQC010151758">
    <property type="protein sequence ID" value="CAG8846540.1"/>
    <property type="molecule type" value="Genomic_DNA"/>
</dbReference>
<proteinExistence type="predicted"/>
<feature type="non-terminal residue" evidence="1">
    <location>
        <position position="73"/>
    </location>
</feature>
<gene>
    <name evidence="1" type="ORF">RPERSI_LOCUS34192</name>
</gene>
<evidence type="ECO:0000313" key="2">
    <source>
        <dbReference type="Proteomes" id="UP000789920"/>
    </source>
</evidence>
<organism evidence="1 2">
    <name type="scientific">Racocetra persica</name>
    <dbReference type="NCBI Taxonomy" id="160502"/>
    <lineage>
        <taxon>Eukaryota</taxon>
        <taxon>Fungi</taxon>
        <taxon>Fungi incertae sedis</taxon>
        <taxon>Mucoromycota</taxon>
        <taxon>Glomeromycotina</taxon>
        <taxon>Glomeromycetes</taxon>
        <taxon>Diversisporales</taxon>
        <taxon>Gigasporaceae</taxon>
        <taxon>Racocetra</taxon>
    </lineage>
</organism>
<dbReference type="Proteomes" id="UP000789920">
    <property type="component" value="Unassembled WGS sequence"/>
</dbReference>
<feature type="non-terminal residue" evidence="1">
    <location>
        <position position="1"/>
    </location>
</feature>